<comment type="subunit">
    <text evidence="9">Homodimer, forms a heterotetramer with a Cas1 homodimer.</text>
</comment>
<evidence type="ECO:0000256" key="8">
    <source>
        <dbReference type="ARBA" id="ARBA00023118"/>
    </source>
</evidence>
<dbReference type="GO" id="GO:0016787">
    <property type="term" value="F:hydrolase activity"/>
    <property type="evidence" value="ECO:0007669"/>
    <property type="project" value="UniProtKB-KW"/>
</dbReference>
<dbReference type="GO" id="GO:0046872">
    <property type="term" value="F:metal ion binding"/>
    <property type="evidence" value="ECO:0007669"/>
    <property type="project" value="UniProtKB-UniRule"/>
</dbReference>
<comment type="function">
    <text evidence="9">CRISPR (clustered regularly interspaced short palindromic repeat), is an adaptive immune system that provides protection against mobile genetic elements (viruses, transposable elements and conjugative plasmids). CRISPR clusters contain sequences complementary to antecedent mobile elements and target invading nucleic acids. CRISPR clusters are transcribed and processed into CRISPR RNA (crRNA). Functions as a ssRNA-specific endoribonuclease. Involved in the integration of spacer DNA into the CRISPR cassette.</text>
</comment>
<comment type="cofactor">
    <cofactor evidence="1 9">
        <name>Mg(2+)</name>
        <dbReference type="ChEBI" id="CHEBI:18420"/>
    </cofactor>
</comment>
<evidence type="ECO:0000256" key="3">
    <source>
        <dbReference type="ARBA" id="ARBA00022722"/>
    </source>
</evidence>
<comment type="similarity">
    <text evidence="2 9">Belongs to the CRISPR-associated endoribonuclease Cas2 protein family.</text>
</comment>
<evidence type="ECO:0000256" key="7">
    <source>
        <dbReference type="ARBA" id="ARBA00022842"/>
    </source>
</evidence>
<dbReference type="NCBIfam" id="TIGR01573">
    <property type="entry name" value="cas2"/>
    <property type="match status" value="1"/>
</dbReference>
<dbReference type="AlphaFoldDB" id="M6GE80"/>
<dbReference type="Proteomes" id="UP000012128">
    <property type="component" value="Unassembled WGS sequence"/>
</dbReference>
<evidence type="ECO:0000256" key="9">
    <source>
        <dbReference type="HAMAP-Rule" id="MF_01471"/>
    </source>
</evidence>
<evidence type="ECO:0000313" key="11">
    <source>
        <dbReference type="Proteomes" id="UP000012128"/>
    </source>
</evidence>
<protein>
    <recommendedName>
        <fullName evidence="9">CRISPR-associated endoribonuclease Cas2</fullName>
        <ecNumber evidence="9">3.1.-.-</ecNumber>
    </recommendedName>
</protein>
<dbReference type="HAMAP" id="MF_01471">
    <property type="entry name" value="Cas2"/>
    <property type="match status" value="1"/>
</dbReference>
<keyword evidence="8 9" id="KW-0051">Antiviral defense</keyword>
<evidence type="ECO:0000256" key="1">
    <source>
        <dbReference type="ARBA" id="ARBA00001946"/>
    </source>
</evidence>
<dbReference type="InterPro" id="IPR019199">
    <property type="entry name" value="Virulence_VapD/CRISPR_Cas2"/>
</dbReference>
<dbReference type="GO" id="GO:0051607">
    <property type="term" value="P:defense response to virus"/>
    <property type="evidence" value="ECO:0007669"/>
    <property type="project" value="UniProtKB-UniRule"/>
</dbReference>
<reference evidence="10 11" key="1">
    <citation type="submission" date="2013-01" db="EMBL/GenBank/DDBJ databases">
        <authorList>
            <person name="Harkins D.M."/>
            <person name="Durkin A.S."/>
            <person name="Brinkac L.M."/>
            <person name="Haft D.H."/>
            <person name="Selengut J.D."/>
            <person name="Sanka R."/>
            <person name="DePew J."/>
            <person name="Purushe J."/>
            <person name="Hospenthal D.R."/>
            <person name="Murray C.K."/>
            <person name="Pimentel G."/>
            <person name="Wasfy M."/>
            <person name="Parker T."/>
            <person name="Miller R.S."/>
            <person name="Vinetz J.M."/>
            <person name="Sutton G.G."/>
            <person name="Nierman W.C."/>
            <person name="Fouts D.E."/>
        </authorList>
    </citation>
    <scope>NUCLEOTIDE SEQUENCE [LARGE SCALE GENOMIC DNA]</scope>
    <source>
        <strain evidence="10 11">2006001854</strain>
    </source>
</reference>
<evidence type="ECO:0000256" key="4">
    <source>
        <dbReference type="ARBA" id="ARBA00022723"/>
    </source>
</evidence>
<dbReference type="SUPFAM" id="SSF143430">
    <property type="entry name" value="TTP0101/SSO1404-like"/>
    <property type="match status" value="1"/>
</dbReference>
<accession>M6GE80</accession>
<evidence type="ECO:0000256" key="5">
    <source>
        <dbReference type="ARBA" id="ARBA00022759"/>
    </source>
</evidence>
<dbReference type="Gene3D" id="3.30.70.240">
    <property type="match status" value="1"/>
</dbReference>
<keyword evidence="6 9" id="KW-0378">Hydrolase</keyword>
<dbReference type="CDD" id="cd09725">
    <property type="entry name" value="Cas2_I_II_III"/>
    <property type="match status" value="1"/>
</dbReference>
<comment type="caution">
    <text evidence="10">The sequence shown here is derived from an EMBL/GenBank/DDBJ whole genome shotgun (WGS) entry which is preliminary data.</text>
</comment>
<proteinExistence type="inferred from homology"/>
<organism evidence="10 11">
    <name type="scientific">Leptospira interrogans str. 2006001854</name>
    <dbReference type="NCBI Taxonomy" id="1001590"/>
    <lineage>
        <taxon>Bacteria</taxon>
        <taxon>Pseudomonadati</taxon>
        <taxon>Spirochaetota</taxon>
        <taxon>Spirochaetia</taxon>
        <taxon>Leptospirales</taxon>
        <taxon>Leptospiraceae</taxon>
        <taxon>Leptospira</taxon>
    </lineage>
</organism>
<name>M6GE80_LEPIR</name>
<dbReference type="Pfam" id="PF09827">
    <property type="entry name" value="CRISPR_Cas2"/>
    <property type="match status" value="1"/>
</dbReference>
<dbReference type="InterPro" id="IPR021127">
    <property type="entry name" value="CRISPR_associated_Cas2"/>
</dbReference>
<keyword evidence="5 9" id="KW-0255">Endonuclease</keyword>
<dbReference type="EMBL" id="AFLW02000163">
    <property type="protein sequence ID" value="EMM80854.1"/>
    <property type="molecule type" value="Genomic_DNA"/>
</dbReference>
<evidence type="ECO:0000313" key="10">
    <source>
        <dbReference type="EMBL" id="EMM80854.1"/>
    </source>
</evidence>
<evidence type="ECO:0000256" key="6">
    <source>
        <dbReference type="ARBA" id="ARBA00022801"/>
    </source>
</evidence>
<dbReference type="GO" id="GO:0043571">
    <property type="term" value="P:maintenance of CRISPR repeat elements"/>
    <property type="evidence" value="ECO:0007669"/>
    <property type="project" value="UniProtKB-UniRule"/>
</dbReference>
<dbReference type="GO" id="GO:0004521">
    <property type="term" value="F:RNA endonuclease activity"/>
    <property type="evidence" value="ECO:0007669"/>
    <property type="project" value="InterPro"/>
</dbReference>
<dbReference type="EC" id="3.1.-.-" evidence="9"/>
<evidence type="ECO:0000256" key="2">
    <source>
        <dbReference type="ARBA" id="ARBA00009959"/>
    </source>
</evidence>
<dbReference type="PANTHER" id="PTHR34405:SF3">
    <property type="entry name" value="CRISPR-ASSOCIATED ENDORIBONUCLEASE CAS2 3"/>
    <property type="match status" value="1"/>
</dbReference>
<gene>
    <name evidence="10" type="primary">cas2_1</name>
    <name evidence="9" type="synonym">cas2</name>
    <name evidence="10" type="ORF">LEP1GSC037_0259</name>
</gene>
<keyword evidence="7 9" id="KW-0460">Magnesium</keyword>
<feature type="binding site" evidence="9">
    <location>
        <position position="10"/>
    </location>
    <ligand>
        <name>Mg(2+)</name>
        <dbReference type="ChEBI" id="CHEBI:18420"/>
        <note>catalytic</note>
    </ligand>
</feature>
<sequence length="112" mass="13256">MKHWRLVSYDIREPKRLRRVAKIMEGFGERIQYSVFRIYSTDKELEKLRWKLAKVTEEEDNIFYLTLCTKCASGAHTQEKNIRVARSSKNIKNSIIQVSLQGIDIILLKKQN</sequence>
<keyword evidence="4 9" id="KW-0479">Metal-binding</keyword>
<dbReference type="PANTHER" id="PTHR34405">
    <property type="entry name" value="CRISPR-ASSOCIATED ENDORIBONUCLEASE CAS2"/>
    <property type="match status" value="1"/>
</dbReference>
<keyword evidence="3 9" id="KW-0540">Nuclease</keyword>